<dbReference type="CDD" id="cd00093">
    <property type="entry name" value="HTH_XRE"/>
    <property type="match status" value="1"/>
</dbReference>
<name>A0ABZ0HEF8_TRISK</name>
<dbReference type="InterPro" id="IPR010982">
    <property type="entry name" value="Lambda_DNA-bd_dom_sf"/>
</dbReference>
<dbReference type="Proteomes" id="UP001302666">
    <property type="component" value="Chromosome"/>
</dbReference>
<gene>
    <name evidence="2" type="ORF">R1T40_18290</name>
</gene>
<dbReference type="InterPro" id="IPR001387">
    <property type="entry name" value="Cro/C1-type_HTH"/>
</dbReference>
<keyword evidence="3" id="KW-1185">Reference proteome</keyword>
<organism evidence="2 3">
    <name type="scientific">Tritonibacter scottomollicae</name>
    <name type="common">Epibacterium scottomollicae</name>
    <dbReference type="NCBI Taxonomy" id="483013"/>
    <lineage>
        <taxon>Bacteria</taxon>
        <taxon>Pseudomonadati</taxon>
        <taxon>Pseudomonadota</taxon>
        <taxon>Alphaproteobacteria</taxon>
        <taxon>Rhodobacterales</taxon>
        <taxon>Paracoccaceae</taxon>
        <taxon>Tritonibacter</taxon>
    </lineage>
</organism>
<dbReference type="Gene3D" id="1.10.260.40">
    <property type="entry name" value="lambda repressor-like DNA-binding domains"/>
    <property type="match status" value="1"/>
</dbReference>
<accession>A0ABZ0HEF8</accession>
<proteinExistence type="predicted"/>
<feature type="domain" description="HTH cro/C1-type" evidence="1">
    <location>
        <begin position="19"/>
        <end position="73"/>
    </location>
</feature>
<dbReference type="RefSeq" id="WP_317385136.1">
    <property type="nucleotide sequence ID" value="NZ_CP136704.1"/>
</dbReference>
<evidence type="ECO:0000313" key="2">
    <source>
        <dbReference type="EMBL" id="WOI32862.1"/>
    </source>
</evidence>
<dbReference type="SUPFAM" id="SSF47413">
    <property type="entry name" value="lambda repressor-like DNA-binding domains"/>
    <property type="match status" value="1"/>
</dbReference>
<dbReference type="EMBL" id="CP136704">
    <property type="protein sequence ID" value="WOI32862.1"/>
    <property type="molecule type" value="Genomic_DNA"/>
</dbReference>
<dbReference type="Pfam" id="PF01381">
    <property type="entry name" value="HTH_3"/>
    <property type="match status" value="1"/>
</dbReference>
<reference evidence="2 3" key="1">
    <citation type="submission" date="2023-10" db="EMBL/GenBank/DDBJ databases">
        <title>Eight complete genome sequences of bacteria isolated from laboratory stock of Giant Kelp gametophytes.</title>
        <authorList>
            <person name="Tolentino B."/>
            <person name="Nuzhdin S."/>
        </authorList>
    </citation>
    <scope>NUCLEOTIDE SEQUENCE [LARGE SCALE GENOMIC DNA]</scope>
    <source>
        <strain evidence="2 3">LC.270.F.C4</strain>
    </source>
</reference>
<dbReference type="PROSITE" id="PS50943">
    <property type="entry name" value="HTH_CROC1"/>
    <property type="match status" value="1"/>
</dbReference>
<sequence length="113" mass="12542">MDNKDAKADPRVDIARKNLRMAAAMKDMNLSEVSRQAGMSRNGLSQFISGRTTLSYANMLRVCDVLGVPISLVHKADSITEAKIRLHRTLERMPDHLTLRAVEIAREETGGAH</sequence>
<dbReference type="SMART" id="SM00530">
    <property type="entry name" value="HTH_XRE"/>
    <property type="match status" value="1"/>
</dbReference>
<protein>
    <submittedName>
        <fullName evidence="2">Helix-turn-helix transcriptional regulator</fullName>
    </submittedName>
</protein>
<evidence type="ECO:0000259" key="1">
    <source>
        <dbReference type="PROSITE" id="PS50943"/>
    </source>
</evidence>
<evidence type="ECO:0000313" key="3">
    <source>
        <dbReference type="Proteomes" id="UP001302666"/>
    </source>
</evidence>